<feature type="region of interest" description="Disordered" evidence="1">
    <location>
        <begin position="489"/>
        <end position="546"/>
    </location>
</feature>
<feature type="compositionally biased region" description="Acidic residues" evidence="1">
    <location>
        <begin position="11"/>
        <end position="25"/>
    </location>
</feature>
<evidence type="ECO:0000256" key="1">
    <source>
        <dbReference type="SAM" id="MobiDB-lite"/>
    </source>
</evidence>
<protein>
    <submittedName>
        <fullName evidence="2">Uncharacterized protein</fullName>
    </submittedName>
</protein>
<evidence type="ECO:0000313" key="3">
    <source>
        <dbReference type="Proteomes" id="UP001497512"/>
    </source>
</evidence>
<feature type="compositionally biased region" description="Polar residues" evidence="1">
    <location>
        <begin position="830"/>
        <end position="846"/>
    </location>
</feature>
<feature type="compositionally biased region" description="Acidic residues" evidence="1">
    <location>
        <begin position="230"/>
        <end position="261"/>
    </location>
</feature>
<feature type="region of interest" description="Disordered" evidence="1">
    <location>
        <begin position="587"/>
        <end position="663"/>
    </location>
</feature>
<feature type="region of interest" description="Disordered" evidence="1">
    <location>
        <begin position="1"/>
        <end position="28"/>
    </location>
</feature>
<sequence length="866" mass="92491">MGLCASRQLQEEDLEEFEEGEEQEEGGCNSLQMVSEVSSARVSSSGGSALSSRHSTNSLIKALSFDSSRSSAEVGDMGRLGALLCKRRPYAGNPDILSTHLTNILASILRKSSPQQEYVSSCSKSSSSPAAVDISFASYLNTPFIRSSLQGAGFEPAAARGRMQVEDDDRLHAIEKSYAESAAKAAARDTFLFLEKNDYSLRSFKTSSTSGKTFPDELHALRSYGLDSCVPEEDEITLEEEEEEAEEEEEQEKDENEDEADAAAAAAAAPPPHPGALDISFKAGMQQYGQKVIAEELAAAQGSEQKSTLFESCFPAATTGRRSWASVVNAAKQSASCLQATRPLQISAAPATVLHQSSKRVQGPEDVQQLEEMKKDSEKSSSSLRLETVPATSDHKAQHLDERVLTSASPILGCVTGCCSSSRRQELRNLSPEKITGVVAAAAPEDMNIFEVRSTGKDSQVPRKLICKLDSSSSARITNLEELERDSAAVAESSAEAQEVESSGPNSEIIGVKKKKKKLQDPNSKLGQNLGADLSPDHTYSSRNAAAGAASQSSIKLQEDLKNQAAGCLPICPMSCLRSSTRTPAAGKELHNSIPCSSCTSSTSSTGSSSVYSRGNLTQHQPQQQQHQIEEPPAADHPAHLPDPFSSFPSSPASSSKLFEEVKPSSGHVMSPVVEEFQAGVGVKGPRLSRQDSAHENSHMRLQAADDDAFGSSLIQSNPAITQDSRAPHHPMGFDKKLKLLSLRQAHSNAAATNPQRSVVGLESLAASTTEETSRLSCTPTAGHNTNGDDDSSCESLEITQGIRIMGFTGTLRNLIHGGKAVQKAAASTRAKSVNSPKQKFSSSPTIKRYPSISISRSIDVETKTR</sequence>
<evidence type="ECO:0000313" key="2">
    <source>
        <dbReference type="EMBL" id="CAK9234063.1"/>
    </source>
</evidence>
<keyword evidence="3" id="KW-1185">Reference proteome</keyword>
<feature type="region of interest" description="Disordered" evidence="1">
    <location>
        <begin position="230"/>
        <end position="277"/>
    </location>
</feature>
<name>A0ABP0UZS9_9BRYO</name>
<dbReference type="Proteomes" id="UP001497512">
    <property type="component" value="Chromosome 8"/>
</dbReference>
<reference evidence="2" key="1">
    <citation type="submission" date="2024-02" db="EMBL/GenBank/DDBJ databases">
        <authorList>
            <consortium name="ELIXIR-Norway"/>
            <consortium name="Elixir Norway"/>
        </authorList>
    </citation>
    <scope>NUCLEOTIDE SEQUENCE</scope>
</reference>
<feature type="compositionally biased region" description="Low complexity" evidence="1">
    <location>
        <begin position="642"/>
        <end position="656"/>
    </location>
</feature>
<proteinExistence type="predicted"/>
<organism evidence="2 3">
    <name type="scientific">Sphagnum troendelagicum</name>
    <dbReference type="NCBI Taxonomy" id="128251"/>
    <lineage>
        <taxon>Eukaryota</taxon>
        <taxon>Viridiplantae</taxon>
        <taxon>Streptophyta</taxon>
        <taxon>Embryophyta</taxon>
        <taxon>Bryophyta</taxon>
        <taxon>Sphagnophytina</taxon>
        <taxon>Sphagnopsida</taxon>
        <taxon>Sphagnales</taxon>
        <taxon>Sphagnaceae</taxon>
        <taxon>Sphagnum</taxon>
    </lineage>
</organism>
<feature type="compositionally biased region" description="Low complexity" evidence="1">
    <location>
        <begin position="489"/>
        <end position="503"/>
    </location>
</feature>
<feature type="region of interest" description="Disordered" evidence="1">
    <location>
        <begin position="355"/>
        <end position="397"/>
    </location>
</feature>
<feature type="region of interest" description="Disordered" evidence="1">
    <location>
        <begin position="827"/>
        <end position="866"/>
    </location>
</feature>
<feature type="region of interest" description="Disordered" evidence="1">
    <location>
        <begin position="771"/>
        <end position="793"/>
    </location>
</feature>
<feature type="compositionally biased region" description="Low complexity" evidence="1">
    <location>
        <begin position="596"/>
        <end position="610"/>
    </location>
</feature>
<feature type="compositionally biased region" description="Polar residues" evidence="1">
    <location>
        <begin position="771"/>
        <end position="786"/>
    </location>
</feature>
<dbReference type="EMBL" id="OZ019900">
    <property type="protein sequence ID" value="CAK9234063.1"/>
    <property type="molecule type" value="Genomic_DNA"/>
</dbReference>
<gene>
    <name evidence="2" type="ORF">CSSPTR1EN2_LOCUS21976</name>
</gene>
<accession>A0ABP0UZS9</accession>